<keyword evidence="1" id="KW-0472">Membrane</keyword>
<feature type="transmembrane region" description="Helical" evidence="1">
    <location>
        <begin position="177"/>
        <end position="201"/>
    </location>
</feature>
<evidence type="ECO:0000313" key="2">
    <source>
        <dbReference type="EMBL" id="BDB95972.1"/>
    </source>
</evidence>
<proteinExistence type="predicted"/>
<name>A0ABN6L717_9PROT</name>
<keyword evidence="3" id="KW-1185">Reference proteome</keyword>
<feature type="transmembrane region" description="Helical" evidence="1">
    <location>
        <begin position="69"/>
        <end position="89"/>
    </location>
</feature>
<feature type="transmembrane region" description="Helical" evidence="1">
    <location>
        <begin position="44"/>
        <end position="63"/>
    </location>
</feature>
<reference evidence="2" key="1">
    <citation type="submission" date="2021-10" db="EMBL/GenBank/DDBJ databases">
        <title>Genome Sequence of The Candidatus Hydrogeosomobacter endosymbioticus, an Intracellular Bacterial Symbiont of the Anaerobic Ciliate GW7.</title>
        <authorList>
            <person name="Shiohama Y."/>
            <person name="Shinzato N."/>
        </authorList>
    </citation>
    <scope>NUCLEOTIDE SEQUENCE [LARGE SCALE GENOMIC DNA]</scope>
    <source>
        <strain evidence="2">200920</strain>
    </source>
</reference>
<feature type="transmembrane region" description="Helical" evidence="1">
    <location>
        <begin position="101"/>
        <end position="120"/>
    </location>
</feature>
<gene>
    <name evidence="2" type="ORF">HYD_1050</name>
</gene>
<evidence type="ECO:0000313" key="3">
    <source>
        <dbReference type="Proteomes" id="UP001320209"/>
    </source>
</evidence>
<keyword evidence="1" id="KW-0812">Transmembrane</keyword>
<evidence type="ECO:0000256" key="1">
    <source>
        <dbReference type="SAM" id="Phobius"/>
    </source>
</evidence>
<dbReference type="EMBL" id="AP025225">
    <property type="protein sequence ID" value="BDB95972.1"/>
    <property type="molecule type" value="Genomic_DNA"/>
</dbReference>
<protein>
    <submittedName>
        <fullName evidence="2">Uncharacterized protein</fullName>
    </submittedName>
</protein>
<dbReference type="Proteomes" id="UP001320209">
    <property type="component" value="Chromosome"/>
</dbReference>
<feature type="transmembrane region" description="Helical" evidence="1">
    <location>
        <begin position="6"/>
        <end position="23"/>
    </location>
</feature>
<organism evidence="2 3">
    <name type="scientific">Candidatus Hydrogenosomobacter endosymbioticus</name>
    <dbReference type="NCBI Taxonomy" id="2558174"/>
    <lineage>
        <taxon>Bacteria</taxon>
        <taxon>Pseudomonadati</taxon>
        <taxon>Pseudomonadota</taxon>
        <taxon>Alphaproteobacteria</taxon>
        <taxon>Holosporales</taxon>
        <taxon>Holosporaceae</taxon>
        <taxon>Candidatus Hydrogenosomobacter</taxon>
    </lineage>
</organism>
<accession>A0ABN6L717</accession>
<sequence>MMARMASVIAIISSFTCFSWYLRKSDDEGQEKSKIERIERAKFIKGRAFILVSSLSATFLSAFGSAARLSWIMAFSMGSLALPIVVAAFDYTRSFTKKRWIIMLMAVVFSSYIGAFISVFKEFGHNSIMHDKDFGTVPIRSPYLKKIKIFKLTSNCIDKLCLTLATNGFDFEKDRIFAPYLAGFVSAIGAKSFGCLFQFYLSKDSRQDSFDKFSLAFLELEKGKDIRHVYILQSEKERIGKTVINYLGGVIEPCENMKKVLIGSGPRDNNVEYGARMFLVGPYKVRKK</sequence>
<keyword evidence="1" id="KW-1133">Transmembrane helix</keyword>